<keyword evidence="3" id="KW-1185">Reference proteome</keyword>
<dbReference type="AlphaFoldDB" id="A0A2Y9TUU4"/>
<dbReference type="InterPro" id="IPR025391">
    <property type="entry name" value="DUF4123"/>
</dbReference>
<accession>A0A2Y9TUU4</accession>
<evidence type="ECO:0000313" key="3">
    <source>
        <dbReference type="Proteomes" id="UP000244908"/>
    </source>
</evidence>
<evidence type="ECO:0000259" key="1">
    <source>
        <dbReference type="Pfam" id="PF13503"/>
    </source>
</evidence>
<evidence type="ECO:0000313" key="2">
    <source>
        <dbReference type="EMBL" id="AWH87244.1"/>
    </source>
</evidence>
<dbReference type="Pfam" id="PF13503">
    <property type="entry name" value="DUF4123"/>
    <property type="match status" value="1"/>
</dbReference>
<dbReference type="EMBL" id="CP029185">
    <property type="protein sequence ID" value="AWH87244.1"/>
    <property type="molecule type" value="Genomic_DNA"/>
</dbReference>
<dbReference type="KEGG" id="lpv:HYN51_00925"/>
<feature type="domain" description="DUF4123" evidence="1">
    <location>
        <begin position="48"/>
        <end position="140"/>
    </location>
</feature>
<name>A0A2Y9TUU4_9GAMM</name>
<proteinExistence type="predicted"/>
<protein>
    <submittedName>
        <fullName evidence="2">DUF4123 domain-containing protein</fullName>
    </submittedName>
</protein>
<reference evidence="2 3" key="1">
    <citation type="journal article" date="2019" name="Int. J. Syst. Evol. Microbiol.">
        <title>Limnobaculum parvum gen. nov., sp. nov., isolated from a freshwater lake.</title>
        <authorList>
            <person name="Baek C."/>
            <person name="Shin S.K."/>
            <person name="Yi H."/>
        </authorList>
    </citation>
    <scope>NUCLEOTIDE SEQUENCE [LARGE SCALE GENOMIC DNA]</scope>
    <source>
        <strain evidence="2 3">HYN0051</strain>
    </source>
</reference>
<gene>
    <name evidence="2" type="ORF">HYN51_00925</name>
</gene>
<dbReference type="Proteomes" id="UP000244908">
    <property type="component" value="Chromosome"/>
</dbReference>
<organism evidence="2 3">
    <name type="scientific">Limnobaculum parvum</name>
    <dbReference type="NCBI Taxonomy" id="2172103"/>
    <lineage>
        <taxon>Bacteria</taxon>
        <taxon>Pseudomonadati</taxon>
        <taxon>Pseudomonadota</taxon>
        <taxon>Gammaproteobacteria</taxon>
        <taxon>Enterobacterales</taxon>
        <taxon>Budviciaceae</taxon>
        <taxon>Limnobaculum</taxon>
    </lineage>
</organism>
<sequence>MTMMKNIKLLSQPSERGSHNYAFIDRIFYDHIGQTLPVLEVVMPTMQAQAHLYPYLLLLDELDDDSWIALNETIAGQIALSEPLLCSVFFTSRLLPKALCQILAERLIRRYDDKYYVLRYYDPRVMTHLLWMFPDEEWQAFELETKCSSWSIYLNGGWHSFEIGSDENGVGANTVRINKETLLNIGDINCVLSALPKETQLEDHIRLSQKVNGYLITAKDRYGFVNPTDRIAFALHCATVGERFDETPFMTRAISNARQENIGYAIFTGNFSPLDWLLIKDQLVHECVKERV</sequence>